<reference evidence="2 3" key="1">
    <citation type="journal article" date="2013" name="PLoS ONE">
        <title>Genomic and secretomic analyses reveal unique features of the lignocellulolytic enzyme system of Penicillium decumbens.</title>
        <authorList>
            <person name="Liu G."/>
            <person name="Zhang L."/>
            <person name="Wei X."/>
            <person name="Zou G."/>
            <person name="Qin Y."/>
            <person name="Ma L."/>
            <person name="Li J."/>
            <person name="Zheng H."/>
            <person name="Wang S."/>
            <person name="Wang C."/>
            <person name="Xun L."/>
            <person name="Zhao G.-P."/>
            <person name="Zhou Z."/>
            <person name="Qu Y."/>
        </authorList>
    </citation>
    <scope>NUCLEOTIDE SEQUENCE [LARGE SCALE GENOMIC DNA]</scope>
    <source>
        <strain evidence="3">114-2 / CGMCC 5302</strain>
    </source>
</reference>
<feature type="compositionally biased region" description="Basic residues" evidence="1">
    <location>
        <begin position="28"/>
        <end position="38"/>
    </location>
</feature>
<evidence type="ECO:0000313" key="2">
    <source>
        <dbReference type="EMBL" id="EPS33382.1"/>
    </source>
</evidence>
<protein>
    <submittedName>
        <fullName evidence="2">Uncharacterized protein</fullName>
    </submittedName>
</protein>
<keyword evidence="3" id="KW-1185">Reference proteome</keyword>
<name>S8BEC9_PENO1</name>
<dbReference type="AlphaFoldDB" id="S8BEC9"/>
<dbReference type="EMBL" id="KB644415">
    <property type="protein sequence ID" value="EPS33382.1"/>
    <property type="molecule type" value="Genomic_DNA"/>
</dbReference>
<gene>
    <name evidence="2" type="ORF">PDE_08344</name>
</gene>
<dbReference type="Proteomes" id="UP000019376">
    <property type="component" value="Unassembled WGS sequence"/>
</dbReference>
<organism evidence="2 3">
    <name type="scientific">Penicillium oxalicum (strain 114-2 / CGMCC 5302)</name>
    <name type="common">Penicillium decumbens</name>
    <dbReference type="NCBI Taxonomy" id="933388"/>
    <lineage>
        <taxon>Eukaryota</taxon>
        <taxon>Fungi</taxon>
        <taxon>Dikarya</taxon>
        <taxon>Ascomycota</taxon>
        <taxon>Pezizomycotina</taxon>
        <taxon>Eurotiomycetes</taxon>
        <taxon>Eurotiomycetidae</taxon>
        <taxon>Eurotiales</taxon>
        <taxon>Aspergillaceae</taxon>
        <taxon>Penicillium</taxon>
    </lineage>
</organism>
<sequence length="54" mass="6392">MDNFLLNTVLLEALKSNQNRESRLPPFRNKKHTGRYRRTTSMARPISPETTCDW</sequence>
<evidence type="ECO:0000313" key="3">
    <source>
        <dbReference type="Proteomes" id="UP000019376"/>
    </source>
</evidence>
<proteinExistence type="predicted"/>
<feature type="region of interest" description="Disordered" evidence="1">
    <location>
        <begin position="17"/>
        <end position="54"/>
    </location>
</feature>
<dbReference type="HOGENOM" id="CLU_3051082_0_0_1"/>
<accession>S8BEC9</accession>
<evidence type="ECO:0000256" key="1">
    <source>
        <dbReference type="SAM" id="MobiDB-lite"/>
    </source>
</evidence>